<name>A0A9P2P5V2_ACIBA</name>
<evidence type="ECO:0000256" key="3">
    <source>
        <dbReference type="ARBA" id="ARBA00023125"/>
    </source>
</evidence>
<dbReference type="Pfam" id="PF00589">
    <property type="entry name" value="Phage_integrase"/>
    <property type="match status" value="1"/>
</dbReference>
<dbReference type="GO" id="GO:0006310">
    <property type="term" value="P:DNA recombination"/>
    <property type="evidence" value="ECO:0007669"/>
    <property type="project" value="UniProtKB-KW"/>
</dbReference>
<dbReference type="Gene3D" id="1.10.443.10">
    <property type="entry name" value="Intergrase catalytic core"/>
    <property type="match status" value="1"/>
</dbReference>
<dbReference type="EMBL" id="AAYLMQ010000033">
    <property type="protein sequence ID" value="EGY2378184.1"/>
    <property type="molecule type" value="Genomic_DNA"/>
</dbReference>
<dbReference type="PANTHER" id="PTHR30349">
    <property type="entry name" value="PHAGE INTEGRASE-RELATED"/>
    <property type="match status" value="1"/>
</dbReference>
<dbReference type="AlphaFoldDB" id="A0A9P2P5V2"/>
<dbReference type="InterPro" id="IPR013762">
    <property type="entry name" value="Integrase-like_cat_sf"/>
</dbReference>
<dbReference type="InterPro" id="IPR050090">
    <property type="entry name" value="Tyrosine_recombinase_XerCD"/>
</dbReference>
<evidence type="ECO:0000256" key="4">
    <source>
        <dbReference type="ARBA" id="ARBA00023172"/>
    </source>
</evidence>
<evidence type="ECO:0000259" key="5">
    <source>
        <dbReference type="PROSITE" id="PS51898"/>
    </source>
</evidence>
<keyword evidence="3" id="KW-0238">DNA-binding</keyword>
<dbReference type="SUPFAM" id="SSF56349">
    <property type="entry name" value="DNA breaking-rejoining enzymes"/>
    <property type="match status" value="1"/>
</dbReference>
<evidence type="ECO:0000313" key="6">
    <source>
        <dbReference type="EMBL" id="EGY2378184.1"/>
    </source>
</evidence>
<evidence type="ECO:0000256" key="1">
    <source>
        <dbReference type="ARBA" id="ARBA00008857"/>
    </source>
</evidence>
<gene>
    <name evidence="6" type="ORF">JHZ39_002588</name>
</gene>
<evidence type="ECO:0000256" key="2">
    <source>
        <dbReference type="ARBA" id="ARBA00022908"/>
    </source>
</evidence>
<proteinExistence type="inferred from homology"/>
<dbReference type="CDD" id="cd00397">
    <property type="entry name" value="DNA_BRE_C"/>
    <property type="match status" value="1"/>
</dbReference>
<keyword evidence="2" id="KW-0229">DNA integration</keyword>
<comment type="similarity">
    <text evidence="1">Belongs to the 'phage' integrase family.</text>
</comment>
<dbReference type="GO" id="GO:0003677">
    <property type="term" value="F:DNA binding"/>
    <property type="evidence" value="ECO:0007669"/>
    <property type="project" value="UniProtKB-KW"/>
</dbReference>
<dbReference type="PANTHER" id="PTHR30349:SF41">
    <property type="entry name" value="INTEGRASE_RECOMBINASE PROTEIN MJ0367-RELATED"/>
    <property type="match status" value="1"/>
</dbReference>
<dbReference type="InterPro" id="IPR011010">
    <property type="entry name" value="DNA_brk_join_enz"/>
</dbReference>
<dbReference type="InterPro" id="IPR002104">
    <property type="entry name" value="Integrase_catalytic"/>
</dbReference>
<dbReference type="PROSITE" id="PS51898">
    <property type="entry name" value="TYR_RECOMBINASE"/>
    <property type="match status" value="1"/>
</dbReference>
<feature type="domain" description="Tyr recombinase" evidence="5">
    <location>
        <begin position="6"/>
        <end position="191"/>
    </location>
</feature>
<sequence length="195" mass="22020">MAVKSGQAPFVNEHELQITLESLKGANSLRNKCVLLFSHFIGLRSKEIAALTIGDVYDIRLMAIKEIIRLKRGYTKGKKFREAFLVDPTTIDILTKYLETRKEDLSADAPLFRSQKGGHFSANTMQRMIGLCYKKAGINASSHSGRRSFATNLIRRNADIYSIQQLMGHSSISTTQIYFTSDPLLLKEQIYKLSQ</sequence>
<keyword evidence="4" id="KW-0233">DNA recombination</keyword>
<dbReference type="RefSeq" id="WP_000279392.1">
    <property type="nucleotide sequence ID" value="NZ_CACSGU010000031.1"/>
</dbReference>
<protein>
    <submittedName>
        <fullName evidence="6">Site-specific integrase</fullName>
    </submittedName>
</protein>
<reference evidence="6" key="1">
    <citation type="submission" date="2020-12" db="EMBL/GenBank/DDBJ databases">
        <authorList>
            <consortium name="Clinical and Environmental Microbiology Branch: Whole genome sequencing antimicrobial resistance pathogens in the healthcare setting"/>
        </authorList>
    </citation>
    <scope>NUCLEOTIDE SEQUENCE</scope>
    <source>
        <strain evidence="6">2018HL-00813</strain>
    </source>
</reference>
<comment type="caution">
    <text evidence="6">The sequence shown here is derived from an EMBL/GenBank/DDBJ whole genome shotgun (WGS) entry which is preliminary data.</text>
</comment>
<organism evidence="6">
    <name type="scientific">Acinetobacter baumannii</name>
    <dbReference type="NCBI Taxonomy" id="470"/>
    <lineage>
        <taxon>Bacteria</taxon>
        <taxon>Pseudomonadati</taxon>
        <taxon>Pseudomonadota</taxon>
        <taxon>Gammaproteobacteria</taxon>
        <taxon>Moraxellales</taxon>
        <taxon>Moraxellaceae</taxon>
        <taxon>Acinetobacter</taxon>
        <taxon>Acinetobacter calcoaceticus/baumannii complex</taxon>
    </lineage>
</organism>
<dbReference type="GO" id="GO:0015074">
    <property type="term" value="P:DNA integration"/>
    <property type="evidence" value="ECO:0007669"/>
    <property type="project" value="UniProtKB-KW"/>
</dbReference>
<accession>A0A9P2P5V2</accession>